<sequence length="329" mass="37232">MLLFTALCKCIVSLQLEDEDVVGNLTEILISSTGDISIGETNIDPLTISDLRELSYSEYQEFSNLIDESSLSTVSSILEFSNEESSTEQPIFLNLSVEHSSQESSSFLSPLEKVDLKSEQGNNELIKNDLSIETTSSPSDSPPNKTKKLKKSNLITGESPSTSENIAQQTVPLDLSKSPIKTDKDADNFIRKIKLVQIFITVSEKLQNKYTDRLKENNSPEIIISINKSIAHFDNTLRPLKKIMVDVNQFLDSRIKSQELKDFFKHSIQVEVIFEESFKVLSDEAKNEYEKIIECFSKDEEGKDLYNKLETILIKFVKLHIKCKNNQSS</sequence>
<accession>A0A9P6GYS6</accession>
<protein>
    <submittedName>
        <fullName evidence="2">Uncharacterized protein</fullName>
    </submittedName>
</protein>
<name>A0A9P6GYS6_9MICR</name>
<proteinExistence type="predicted"/>
<feature type="compositionally biased region" description="Polar residues" evidence="1">
    <location>
        <begin position="153"/>
        <end position="167"/>
    </location>
</feature>
<evidence type="ECO:0000256" key="1">
    <source>
        <dbReference type="SAM" id="MobiDB-lite"/>
    </source>
</evidence>
<dbReference type="EMBL" id="SBJO01000101">
    <property type="protein sequence ID" value="KAF9763086.1"/>
    <property type="molecule type" value="Genomic_DNA"/>
</dbReference>
<comment type="caution">
    <text evidence="2">The sequence shown here is derived from an EMBL/GenBank/DDBJ whole genome shotgun (WGS) entry which is preliminary data.</text>
</comment>
<keyword evidence="3" id="KW-1185">Reference proteome</keyword>
<evidence type="ECO:0000313" key="2">
    <source>
        <dbReference type="EMBL" id="KAF9763086.1"/>
    </source>
</evidence>
<feature type="region of interest" description="Disordered" evidence="1">
    <location>
        <begin position="125"/>
        <end position="167"/>
    </location>
</feature>
<evidence type="ECO:0000313" key="3">
    <source>
        <dbReference type="Proteomes" id="UP000740883"/>
    </source>
</evidence>
<gene>
    <name evidence="2" type="ORF">NGRA_1515</name>
</gene>
<dbReference type="AlphaFoldDB" id="A0A9P6GYS6"/>
<reference evidence="2 3" key="1">
    <citation type="journal article" date="2020" name="Genome Biol. Evol.">
        <title>Comparative genomics of strictly vertically transmitted, feminizing microsporidia endosymbionts of amphipod crustaceans.</title>
        <authorList>
            <person name="Cormier A."/>
            <person name="Chebbi M.A."/>
            <person name="Giraud I."/>
            <person name="Wattier R."/>
            <person name="Teixeira M."/>
            <person name="Gilbert C."/>
            <person name="Rigaud T."/>
            <person name="Cordaux R."/>
        </authorList>
    </citation>
    <scope>NUCLEOTIDE SEQUENCE [LARGE SCALE GENOMIC DNA]</scope>
    <source>
        <strain evidence="2 3">Ou3-Ou53</strain>
    </source>
</reference>
<dbReference type="Proteomes" id="UP000740883">
    <property type="component" value="Unassembled WGS sequence"/>
</dbReference>
<organism evidence="2 3">
    <name type="scientific">Nosema granulosis</name>
    <dbReference type="NCBI Taxonomy" id="83296"/>
    <lineage>
        <taxon>Eukaryota</taxon>
        <taxon>Fungi</taxon>
        <taxon>Fungi incertae sedis</taxon>
        <taxon>Microsporidia</taxon>
        <taxon>Nosematidae</taxon>
        <taxon>Nosema</taxon>
    </lineage>
</organism>
<feature type="compositionally biased region" description="Polar residues" evidence="1">
    <location>
        <begin position="125"/>
        <end position="144"/>
    </location>
</feature>